<organism evidence="1 2">
    <name type="scientific">Austropuccinia psidii MF-1</name>
    <dbReference type="NCBI Taxonomy" id="1389203"/>
    <lineage>
        <taxon>Eukaryota</taxon>
        <taxon>Fungi</taxon>
        <taxon>Dikarya</taxon>
        <taxon>Basidiomycota</taxon>
        <taxon>Pucciniomycotina</taxon>
        <taxon>Pucciniomycetes</taxon>
        <taxon>Pucciniales</taxon>
        <taxon>Sphaerophragmiaceae</taxon>
        <taxon>Austropuccinia</taxon>
    </lineage>
</organism>
<keyword evidence="2" id="KW-1185">Reference proteome</keyword>
<name>A0A9Q3PNB5_9BASI</name>
<proteinExistence type="predicted"/>
<evidence type="ECO:0000313" key="1">
    <source>
        <dbReference type="EMBL" id="MBW0567425.1"/>
    </source>
</evidence>
<accession>A0A9Q3PNB5</accession>
<evidence type="ECO:0000313" key="2">
    <source>
        <dbReference type="Proteomes" id="UP000765509"/>
    </source>
</evidence>
<sequence length="108" mass="12473">MKTSAVFKLEYWKELTKENESNPKDPEKLEENSYQVLDGEEVKDSKEIVKIQGELALMNTEDVNSNTQETNVTVILTSRKENGNTYSQISRAINSYNFKNPEDIRKKP</sequence>
<gene>
    <name evidence="1" type="ORF">O181_107140</name>
</gene>
<dbReference type="AlphaFoldDB" id="A0A9Q3PNB5"/>
<dbReference type="Proteomes" id="UP000765509">
    <property type="component" value="Unassembled WGS sequence"/>
</dbReference>
<comment type="caution">
    <text evidence="1">The sequence shown here is derived from an EMBL/GenBank/DDBJ whole genome shotgun (WGS) entry which is preliminary data.</text>
</comment>
<dbReference type="EMBL" id="AVOT02080850">
    <property type="protein sequence ID" value="MBW0567425.1"/>
    <property type="molecule type" value="Genomic_DNA"/>
</dbReference>
<protein>
    <submittedName>
        <fullName evidence="1">Uncharacterized protein</fullName>
    </submittedName>
</protein>
<reference evidence="1" key="1">
    <citation type="submission" date="2021-03" db="EMBL/GenBank/DDBJ databases">
        <title>Draft genome sequence of rust myrtle Austropuccinia psidii MF-1, a brazilian biotype.</title>
        <authorList>
            <person name="Quecine M.C."/>
            <person name="Pachon D.M.R."/>
            <person name="Bonatelli M.L."/>
            <person name="Correr F.H."/>
            <person name="Franceschini L.M."/>
            <person name="Leite T.F."/>
            <person name="Margarido G.R.A."/>
            <person name="Almeida C.A."/>
            <person name="Ferrarezi J.A."/>
            <person name="Labate C.A."/>
        </authorList>
    </citation>
    <scope>NUCLEOTIDE SEQUENCE</scope>
    <source>
        <strain evidence="1">MF-1</strain>
    </source>
</reference>